<keyword evidence="3 5" id="KW-0732">Signal</keyword>
<protein>
    <recommendedName>
        <fullName evidence="6">Leucine-binding protein domain-containing protein</fullName>
    </recommendedName>
</protein>
<evidence type="ECO:0000256" key="3">
    <source>
        <dbReference type="ARBA" id="ARBA00022729"/>
    </source>
</evidence>
<evidence type="ECO:0000313" key="8">
    <source>
        <dbReference type="Proteomes" id="UP000030661"/>
    </source>
</evidence>
<keyword evidence="4" id="KW-0029">Amino-acid transport</keyword>
<gene>
    <name evidence="7" type="ORF">U27_02747</name>
</gene>
<dbReference type="PANTHER" id="PTHR30483:SF6">
    <property type="entry name" value="PERIPLASMIC BINDING PROTEIN OF ABC TRANSPORTER FOR NATURAL AMINO ACIDS"/>
    <property type="match status" value="1"/>
</dbReference>
<dbReference type="InterPro" id="IPR028082">
    <property type="entry name" value="Peripla_BP_I"/>
</dbReference>
<evidence type="ECO:0000256" key="4">
    <source>
        <dbReference type="ARBA" id="ARBA00022970"/>
    </source>
</evidence>
<organism evidence="7">
    <name type="scientific">Vecturithrix granuli</name>
    <dbReference type="NCBI Taxonomy" id="1499967"/>
    <lineage>
        <taxon>Bacteria</taxon>
        <taxon>Candidatus Moduliflexota</taxon>
        <taxon>Candidatus Vecturitrichia</taxon>
        <taxon>Candidatus Vecturitrichales</taxon>
        <taxon>Candidatus Vecturitrichaceae</taxon>
        <taxon>Candidatus Vecturithrix</taxon>
    </lineage>
</organism>
<dbReference type="GO" id="GO:0006865">
    <property type="term" value="P:amino acid transport"/>
    <property type="evidence" value="ECO:0007669"/>
    <property type="project" value="UniProtKB-KW"/>
</dbReference>
<keyword evidence="2" id="KW-0813">Transport</keyword>
<evidence type="ECO:0000313" key="7">
    <source>
        <dbReference type="EMBL" id="GAK55788.1"/>
    </source>
</evidence>
<dbReference type="InterPro" id="IPR000709">
    <property type="entry name" value="Leu_Ile_Val-bd"/>
</dbReference>
<feature type="domain" description="Leucine-binding protein" evidence="6">
    <location>
        <begin position="29"/>
        <end position="352"/>
    </location>
</feature>
<evidence type="ECO:0000256" key="1">
    <source>
        <dbReference type="ARBA" id="ARBA00010062"/>
    </source>
</evidence>
<name>A0A081BTY3_VECG1</name>
<reference evidence="7" key="1">
    <citation type="journal article" date="2015" name="PeerJ">
        <title>First genomic representation of candidate bacterial phylum KSB3 points to enhanced environmental sensing as a trigger of wastewater bulking.</title>
        <authorList>
            <person name="Sekiguchi Y."/>
            <person name="Ohashi A."/>
            <person name="Parks D.H."/>
            <person name="Yamauchi T."/>
            <person name="Tyson G.W."/>
            <person name="Hugenholtz P."/>
        </authorList>
    </citation>
    <scope>NUCLEOTIDE SEQUENCE [LARGE SCALE GENOMIC DNA]</scope>
</reference>
<dbReference type="InterPro" id="IPR028081">
    <property type="entry name" value="Leu-bd"/>
</dbReference>
<sequence>MKRKIAVMLMVCVFVVTTAIPVSLAADDTIHIALTAPITGDYAEYGRNFERSVTMGMDFINAKGGVLGKKLILSVGDSKGDPKESATLAMKWTSDPTIVAQIGDFTSTCCLAGQPIYDQAGMIQLSPTASHPDFAPGSTWSFSIVGTQKSEGPFMADWTYNELGFKKVAILHINNDWGIVTADCFQEAYEQLGGQIVAREFYFEGDKDFKAVLTKLKNSDADAFFMAAMYNDGALIAKQKASLGWAIPILGPSSLYSTQLTALGGDAVEGLYTNASFFAEDPDPAVQGYVQEFQKRFEATPNFHAALAYDAILLLADAIQRAGTTESEPLREELAKTKDFPGLTGEITFTPAGDAVKKYKKVWVTNGKFELYTK</sequence>
<evidence type="ECO:0000256" key="2">
    <source>
        <dbReference type="ARBA" id="ARBA00022448"/>
    </source>
</evidence>
<dbReference type="EMBL" id="DF820464">
    <property type="protein sequence ID" value="GAK55788.1"/>
    <property type="molecule type" value="Genomic_DNA"/>
</dbReference>
<dbReference type="eggNOG" id="COG0683">
    <property type="taxonomic scope" value="Bacteria"/>
</dbReference>
<dbReference type="CDD" id="cd06349">
    <property type="entry name" value="PBP1_ABC_HAAT-like"/>
    <property type="match status" value="1"/>
</dbReference>
<dbReference type="STRING" id="1499967.U27_02747"/>
<dbReference type="AlphaFoldDB" id="A0A081BTY3"/>
<proteinExistence type="inferred from homology"/>
<evidence type="ECO:0000256" key="5">
    <source>
        <dbReference type="SAM" id="SignalP"/>
    </source>
</evidence>
<dbReference type="Gene3D" id="3.40.50.2300">
    <property type="match status" value="2"/>
</dbReference>
<feature type="signal peptide" evidence="5">
    <location>
        <begin position="1"/>
        <end position="25"/>
    </location>
</feature>
<dbReference type="SUPFAM" id="SSF53822">
    <property type="entry name" value="Periplasmic binding protein-like I"/>
    <property type="match status" value="1"/>
</dbReference>
<dbReference type="Pfam" id="PF13458">
    <property type="entry name" value="Peripla_BP_6"/>
    <property type="match status" value="1"/>
</dbReference>
<dbReference type="PANTHER" id="PTHR30483">
    <property type="entry name" value="LEUCINE-SPECIFIC-BINDING PROTEIN"/>
    <property type="match status" value="1"/>
</dbReference>
<dbReference type="PRINTS" id="PR00337">
    <property type="entry name" value="LEUILEVALBP"/>
</dbReference>
<feature type="chain" id="PRO_5001755409" description="Leucine-binding protein domain-containing protein" evidence="5">
    <location>
        <begin position="26"/>
        <end position="374"/>
    </location>
</feature>
<dbReference type="Proteomes" id="UP000030661">
    <property type="component" value="Unassembled WGS sequence"/>
</dbReference>
<keyword evidence="8" id="KW-1185">Reference proteome</keyword>
<evidence type="ECO:0000259" key="6">
    <source>
        <dbReference type="Pfam" id="PF13458"/>
    </source>
</evidence>
<dbReference type="InterPro" id="IPR051010">
    <property type="entry name" value="BCAA_transport"/>
</dbReference>
<accession>A0A081BTY3</accession>
<comment type="similarity">
    <text evidence="1">Belongs to the leucine-binding protein family.</text>
</comment>
<dbReference type="HOGENOM" id="CLU_027128_6_2_0"/>